<keyword evidence="3" id="KW-1185">Reference proteome</keyword>
<sequence length="47" mass="4841">MRKKTTAVLTLAAMLTGFASSAFASDGGIGLCQRVNEILVIITLPCG</sequence>
<dbReference type="STRING" id="84531.LA76x_2304"/>
<evidence type="ECO:0000313" key="3">
    <source>
        <dbReference type="Proteomes" id="UP000060787"/>
    </source>
</evidence>
<feature type="chain" id="PRO_5009798046" evidence="1">
    <location>
        <begin position="25"/>
        <end position="47"/>
    </location>
</feature>
<organism evidence="2 3">
    <name type="scientific">Lysobacter antibioticus</name>
    <dbReference type="NCBI Taxonomy" id="84531"/>
    <lineage>
        <taxon>Bacteria</taxon>
        <taxon>Pseudomonadati</taxon>
        <taxon>Pseudomonadota</taxon>
        <taxon>Gammaproteobacteria</taxon>
        <taxon>Lysobacterales</taxon>
        <taxon>Lysobacteraceae</taxon>
        <taxon>Lysobacter</taxon>
    </lineage>
</organism>
<accession>A0A0S2DZ57</accession>
<dbReference type="PATRIC" id="fig|84531.7.peg.2770"/>
<name>A0A0S2DZ57_LYSAN</name>
<protein>
    <submittedName>
        <fullName evidence="2">Uncharacterized protein</fullName>
    </submittedName>
</protein>
<feature type="signal peptide" evidence="1">
    <location>
        <begin position="1"/>
        <end position="24"/>
    </location>
</feature>
<evidence type="ECO:0000313" key="2">
    <source>
        <dbReference type="EMBL" id="ALN80437.1"/>
    </source>
</evidence>
<keyword evidence="1" id="KW-0732">Signal</keyword>
<dbReference type="Proteomes" id="UP000060787">
    <property type="component" value="Chromosome"/>
</dbReference>
<dbReference type="KEGG" id="laq:GLA29479_2829"/>
<dbReference type="RefSeq" id="WP_169795653.1">
    <property type="nucleotide sequence ID" value="NZ_CP011129.1"/>
</dbReference>
<dbReference type="KEGG" id="lab:LA76x_2304"/>
<evidence type="ECO:0000256" key="1">
    <source>
        <dbReference type="SAM" id="SignalP"/>
    </source>
</evidence>
<dbReference type="AlphaFoldDB" id="A0A0S2DZ57"/>
<dbReference type="EMBL" id="CP011129">
    <property type="protein sequence ID" value="ALN80437.1"/>
    <property type="molecule type" value="Genomic_DNA"/>
</dbReference>
<proteinExistence type="predicted"/>
<gene>
    <name evidence="2" type="ORF">LA76x_2304</name>
</gene>
<reference evidence="2 3" key="1">
    <citation type="journal article" date="2015" name="BMC Genomics">
        <title>Comparative genomics and metabolic profiling of the genus Lysobacter.</title>
        <authorList>
            <person name="de Bruijn I."/>
            <person name="Cheng X."/>
            <person name="de Jager V."/>
            <person name="Exposito R.G."/>
            <person name="Watrous J."/>
            <person name="Patel N."/>
            <person name="Postma J."/>
            <person name="Dorrestein P.C."/>
            <person name="Kobayashi D."/>
            <person name="Raaijmakers J.M."/>
        </authorList>
    </citation>
    <scope>NUCLEOTIDE SEQUENCE [LARGE SCALE GENOMIC DNA]</scope>
    <source>
        <strain evidence="2 3">76</strain>
    </source>
</reference>